<evidence type="ECO:0000313" key="1">
    <source>
        <dbReference type="EMBL" id="KKP43856.1"/>
    </source>
</evidence>
<name>A0A0F9ZXZ7_9BACT</name>
<dbReference type="AlphaFoldDB" id="A0A0F9ZXZ7"/>
<comment type="caution">
    <text evidence="1">The sequence shown here is derived from an EMBL/GenBank/DDBJ whole genome shotgun (WGS) entry which is preliminary data.</text>
</comment>
<evidence type="ECO:0000313" key="2">
    <source>
        <dbReference type="Proteomes" id="UP000034302"/>
    </source>
</evidence>
<proteinExistence type="predicted"/>
<sequence length="418" mass="49524">MSTEDFTQDRLIEVEKLLEIELPNTSKKEKRDSVEGARVSPSQIEKLSYLYELHNRITNDIDFVHELTKIEPIEKEKALESARYSIYGTQMHQLQYFTQLFNRTEQLNRLPSKNDFLHTFPFRNSEYYKGLQHILDITDTHSNNISQSYWNEWRMNGQDFTPKRHKNYIINPSTIRDMWELGVIPLEDMDTFNMNKEKIDKEKLNPHNTMLLNETFSILNIFFNDCHLQVPTLIDEICIPNDFPNSPIRIIDYKTGSQFKEPEYKERIQIFLMMTSILVNMMDRVGSVQFKQSQWDITHNTHDLPFFTKRKLKDNLIGSVYFDQILDISDVFNKYFKFSYVNPLTQESIDININDIGIDIKDMLMYLNGITSFYIKYRNILKPKIDSNRSPYTLPSFPIKDFDKCNGFSNDIQLGLNL</sequence>
<dbReference type="Proteomes" id="UP000034302">
    <property type="component" value="Unassembled WGS sequence"/>
</dbReference>
<gene>
    <name evidence="1" type="ORF">UR34_C0010G0021</name>
</gene>
<protein>
    <submittedName>
        <fullName evidence="1">Uncharacterized protein</fullName>
    </submittedName>
</protein>
<reference evidence="1 2" key="1">
    <citation type="journal article" date="2015" name="Nature">
        <title>rRNA introns, odd ribosomes, and small enigmatic genomes across a large radiation of phyla.</title>
        <authorList>
            <person name="Brown C.T."/>
            <person name="Hug L.A."/>
            <person name="Thomas B.C."/>
            <person name="Sharon I."/>
            <person name="Castelle C.J."/>
            <person name="Singh A."/>
            <person name="Wilkins M.J."/>
            <person name="Williams K.H."/>
            <person name="Banfield J.F."/>
        </authorList>
    </citation>
    <scope>NUCLEOTIDE SEQUENCE [LARGE SCALE GENOMIC DNA]</scope>
</reference>
<accession>A0A0F9ZXZ7</accession>
<dbReference type="EMBL" id="LBOV01000010">
    <property type="protein sequence ID" value="KKP43856.1"/>
    <property type="molecule type" value="Genomic_DNA"/>
</dbReference>
<organism evidence="1 2">
    <name type="scientific">candidate division WS6 bacterium GW2011_GWC1_33_20</name>
    <dbReference type="NCBI Taxonomy" id="1619089"/>
    <lineage>
        <taxon>Bacteria</taxon>
        <taxon>Candidatus Dojkabacteria</taxon>
    </lineage>
</organism>